<dbReference type="KEGG" id="tpi:TREPR_1536"/>
<protein>
    <submittedName>
        <fullName evidence="1">Uncharacterized protein</fullName>
    </submittedName>
</protein>
<gene>
    <name evidence="1" type="ordered locus">TREPR_1536</name>
</gene>
<evidence type="ECO:0000313" key="2">
    <source>
        <dbReference type="Proteomes" id="UP000009223"/>
    </source>
</evidence>
<accession>F5YPG3</accession>
<organism evidence="1 2">
    <name type="scientific">Treponema primitia (strain ATCC BAA-887 / DSM 12427 / ZAS-2)</name>
    <dbReference type="NCBI Taxonomy" id="545694"/>
    <lineage>
        <taxon>Bacteria</taxon>
        <taxon>Pseudomonadati</taxon>
        <taxon>Spirochaetota</taxon>
        <taxon>Spirochaetia</taxon>
        <taxon>Spirochaetales</taxon>
        <taxon>Treponemataceae</taxon>
        <taxon>Treponema</taxon>
    </lineage>
</organism>
<proteinExistence type="predicted"/>
<sequence length="42" mass="4635">MEKNFNEPVFPPKMDSTAPVMRGPFFIVSAPDLPTSLPCLRG</sequence>
<name>F5YPG3_TREPZ</name>
<dbReference type="AlphaFoldDB" id="F5YPG3"/>
<reference evidence="2" key="1">
    <citation type="submission" date="2009-12" db="EMBL/GenBank/DDBJ databases">
        <title>Complete sequence of Treponema primitia strain ZAS-2.</title>
        <authorList>
            <person name="Tetu S.G."/>
            <person name="Matson E."/>
            <person name="Ren Q."/>
            <person name="Seshadri R."/>
            <person name="Elbourne L."/>
            <person name="Hassan K.A."/>
            <person name="Durkin A."/>
            <person name="Radune D."/>
            <person name="Mohamoud Y."/>
            <person name="Shay R."/>
            <person name="Jin S."/>
            <person name="Zhang X."/>
            <person name="Lucey K."/>
            <person name="Ballor N.R."/>
            <person name="Ottesen E."/>
            <person name="Rosenthal R."/>
            <person name="Allen A."/>
            <person name="Leadbetter J.R."/>
            <person name="Paulsen I.T."/>
        </authorList>
    </citation>
    <scope>NUCLEOTIDE SEQUENCE [LARGE SCALE GENOMIC DNA]</scope>
    <source>
        <strain evidence="2">ATCC BAA-887 / DSM 12427 / ZAS-2</strain>
    </source>
</reference>
<reference evidence="1 2" key="2">
    <citation type="journal article" date="2011" name="ISME J.">
        <title>RNA-seq reveals cooperative metabolic interactions between two termite-gut spirochete species in co-culture.</title>
        <authorList>
            <person name="Rosenthal A.Z."/>
            <person name="Matson E.G."/>
            <person name="Eldar A."/>
            <person name="Leadbetter J.R."/>
        </authorList>
    </citation>
    <scope>NUCLEOTIDE SEQUENCE [LARGE SCALE GENOMIC DNA]</scope>
    <source>
        <strain evidence="2">ATCC BAA-887 / DSM 12427 / ZAS-2</strain>
    </source>
</reference>
<dbReference type="HOGENOM" id="CLU_3259384_0_0_12"/>
<dbReference type="Proteomes" id="UP000009223">
    <property type="component" value="Chromosome"/>
</dbReference>
<keyword evidence="2" id="KW-1185">Reference proteome</keyword>
<dbReference type="EMBL" id="CP001843">
    <property type="protein sequence ID" value="AEF84707.1"/>
    <property type="molecule type" value="Genomic_DNA"/>
</dbReference>
<evidence type="ECO:0000313" key="1">
    <source>
        <dbReference type="EMBL" id="AEF84707.1"/>
    </source>
</evidence>